<evidence type="ECO:0000313" key="11">
    <source>
        <dbReference type="Proteomes" id="UP001264340"/>
    </source>
</evidence>
<evidence type="ECO:0000256" key="5">
    <source>
        <dbReference type="ARBA" id="ARBA00022989"/>
    </source>
</evidence>
<dbReference type="GO" id="GO:0005886">
    <property type="term" value="C:plasma membrane"/>
    <property type="evidence" value="ECO:0007669"/>
    <property type="project" value="UniProtKB-SubCell"/>
</dbReference>
<organism evidence="9 10">
    <name type="scientific">Paraburkholderia terricola</name>
    <dbReference type="NCBI Taxonomy" id="169427"/>
    <lineage>
        <taxon>Bacteria</taxon>
        <taxon>Pseudomonadati</taxon>
        <taxon>Pseudomonadota</taxon>
        <taxon>Betaproteobacteria</taxon>
        <taxon>Burkholderiales</taxon>
        <taxon>Burkholderiaceae</taxon>
        <taxon>Paraburkholderia</taxon>
    </lineage>
</organism>
<keyword evidence="6 7" id="KW-0472">Membrane</keyword>
<dbReference type="AlphaFoldDB" id="A0A1M6VI07"/>
<dbReference type="KEGG" id="pts:CUJ90_22185"/>
<keyword evidence="3 7" id="KW-1003">Cell membrane</keyword>
<dbReference type="NCBIfam" id="TIGR01401">
    <property type="entry name" value="fliR_like_III"/>
    <property type="match status" value="1"/>
</dbReference>
<evidence type="ECO:0000313" key="9">
    <source>
        <dbReference type="EMBL" id="SHK81143.1"/>
    </source>
</evidence>
<protein>
    <submittedName>
        <fullName evidence="9">Type III secretion protein T</fullName>
    </submittedName>
</protein>
<dbReference type="RefSeq" id="WP_073431564.1">
    <property type="nucleotide sequence ID" value="NZ_CADFGY010000008.1"/>
</dbReference>
<proteinExistence type="inferred from homology"/>
<dbReference type="Proteomes" id="UP001264340">
    <property type="component" value="Unassembled WGS sequence"/>
</dbReference>
<dbReference type="OrthoDB" id="9153610at2"/>
<evidence type="ECO:0000256" key="1">
    <source>
        <dbReference type="ARBA" id="ARBA00004651"/>
    </source>
</evidence>
<gene>
    <name evidence="8" type="ORF">J2804_003734</name>
    <name evidence="9" type="ORF">SAMN05192548_103936</name>
</gene>
<dbReference type="STRING" id="169427.SAMN05192548_103936"/>
<feature type="transmembrane region" description="Helical" evidence="7">
    <location>
        <begin position="139"/>
        <end position="162"/>
    </location>
</feature>
<name>A0A1M6VI07_9BURK</name>
<evidence type="ECO:0000256" key="7">
    <source>
        <dbReference type="RuleBase" id="RU362072"/>
    </source>
</evidence>
<keyword evidence="4 7" id="KW-0812">Transmembrane</keyword>
<evidence type="ECO:0000256" key="4">
    <source>
        <dbReference type="ARBA" id="ARBA00022692"/>
    </source>
</evidence>
<evidence type="ECO:0000256" key="6">
    <source>
        <dbReference type="ARBA" id="ARBA00023136"/>
    </source>
</evidence>
<dbReference type="GeneID" id="301980842"/>
<evidence type="ECO:0000256" key="2">
    <source>
        <dbReference type="ARBA" id="ARBA00009772"/>
    </source>
</evidence>
<reference evidence="9 10" key="1">
    <citation type="submission" date="2016-11" db="EMBL/GenBank/DDBJ databases">
        <authorList>
            <person name="Jaros S."/>
            <person name="Januszkiewicz K."/>
            <person name="Wedrychowicz H."/>
        </authorList>
    </citation>
    <scope>NUCLEOTIDE SEQUENCE [LARGE SCALE GENOMIC DNA]</scope>
    <source>
        <strain evidence="9 10">LMG 20594</strain>
    </source>
</reference>
<dbReference type="InterPro" id="IPR006304">
    <property type="entry name" value="T3SS_SpaR/YscT"/>
</dbReference>
<keyword evidence="11" id="KW-1185">Reference proteome</keyword>
<evidence type="ECO:0000313" key="10">
    <source>
        <dbReference type="Proteomes" id="UP000184395"/>
    </source>
</evidence>
<comment type="subcellular location">
    <subcellularLocation>
        <location evidence="1 7">Cell membrane</location>
        <topology evidence="1 7">Multi-pass membrane protein</topology>
    </subcellularLocation>
</comment>
<dbReference type="Proteomes" id="UP000184395">
    <property type="component" value="Unassembled WGS sequence"/>
</dbReference>
<feature type="transmembrane region" description="Helical" evidence="7">
    <location>
        <begin position="22"/>
        <end position="43"/>
    </location>
</feature>
<feature type="transmembrane region" description="Helical" evidence="7">
    <location>
        <begin position="79"/>
        <end position="106"/>
    </location>
</feature>
<accession>A0A1M6VI07</accession>
<evidence type="ECO:0000256" key="3">
    <source>
        <dbReference type="ARBA" id="ARBA00022475"/>
    </source>
</evidence>
<feature type="transmembrane region" description="Helical" evidence="7">
    <location>
        <begin position="203"/>
        <end position="221"/>
    </location>
</feature>
<sequence>MTHDFHAWSEALLGFFEAYHNLIIMLMLTGIRIMVTFILLPATSDTALPGTARNGVVYVLTMFVAAGQVPQAFDSLNSAALLVLACKEAFLGFAFGYCAAPVFWIAQSLGTLIDDLAGFNNVQMTNPLRGDQSTPVSTLLLQLVVTLFYVGGGMLFVLGALFQSFKWWPPYVLYPSLSNSAETFLIQRTDTIWTALAKLGTPVMLVLVLVDLGLGIVARAADKLEPSSLSQPLRGVIGVLMLIALVAVFASQVVGDVQLGGLSAALAKGMLPEPAH</sequence>
<keyword evidence="5 7" id="KW-1133">Transmembrane helix</keyword>
<dbReference type="InterPro" id="IPR002010">
    <property type="entry name" value="T3SS_IM_R"/>
</dbReference>
<feature type="transmembrane region" description="Helical" evidence="7">
    <location>
        <begin position="233"/>
        <end position="254"/>
    </location>
</feature>
<comment type="similarity">
    <text evidence="2 7">Belongs to the FliR/MopE/SpaR family.</text>
</comment>
<dbReference type="PRINTS" id="PR00953">
    <property type="entry name" value="TYPE3IMRPROT"/>
</dbReference>
<evidence type="ECO:0000313" key="8">
    <source>
        <dbReference type="EMBL" id="MDR6410312.1"/>
    </source>
</evidence>
<reference evidence="8 11" key="2">
    <citation type="submission" date="2023-07" db="EMBL/GenBank/DDBJ databases">
        <title>Sorghum-associated microbial communities from plants grown in Nebraska, USA.</title>
        <authorList>
            <person name="Schachtman D."/>
        </authorList>
    </citation>
    <scope>NUCLEOTIDE SEQUENCE [LARGE SCALE GENOMIC DNA]</scope>
    <source>
        <strain evidence="8 11">DS1316</strain>
    </source>
</reference>
<dbReference type="PANTHER" id="PTHR30065">
    <property type="entry name" value="FLAGELLAR BIOSYNTHETIC PROTEIN FLIR"/>
    <property type="match status" value="1"/>
</dbReference>
<dbReference type="GO" id="GO:0006605">
    <property type="term" value="P:protein targeting"/>
    <property type="evidence" value="ECO:0007669"/>
    <property type="project" value="UniProtKB-UniRule"/>
</dbReference>
<dbReference type="PANTHER" id="PTHR30065:SF1">
    <property type="entry name" value="SURFACE PRESENTATION OF ANTIGENS PROTEIN SPAR"/>
    <property type="match status" value="1"/>
</dbReference>
<dbReference type="EMBL" id="JAVDRP010000006">
    <property type="protein sequence ID" value="MDR6410312.1"/>
    <property type="molecule type" value="Genomic_DNA"/>
</dbReference>
<dbReference type="EMBL" id="FRAB01000039">
    <property type="protein sequence ID" value="SHK81143.1"/>
    <property type="molecule type" value="Genomic_DNA"/>
</dbReference>
<dbReference type="Pfam" id="PF01311">
    <property type="entry name" value="Bac_export_1"/>
    <property type="match status" value="1"/>
</dbReference>
<feature type="transmembrane region" description="Helical" evidence="7">
    <location>
        <begin position="55"/>
        <end position="73"/>
    </location>
</feature>